<accession>X6M664</accession>
<dbReference type="PROSITE" id="PS51886">
    <property type="entry name" value="TLDC"/>
    <property type="match status" value="1"/>
</dbReference>
<feature type="domain" description="TLDc" evidence="2">
    <location>
        <begin position="313"/>
        <end position="422"/>
    </location>
</feature>
<evidence type="ECO:0000313" key="4">
    <source>
        <dbReference type="Proteomes" id="UP000023152"/>
    </source>
</evidence>
<name>X6M664_RETFI</name>
<evidence type="ECO:0000313" key="3">
    <source>
        <dbReference type="EMBL" id="ETO09384.1"/>
    </source>
</evidence>
<comment type="caution">
    <text evidence="3">The sequence shown here is derived from an EMBL/GenBank/DDBJ whole genome shotgun (WGS) entry which is preliminary data.</text>
</comment>
<reference evidence="3 4" key="1">
    <citation type="journal article" date="2013" name="Curr. Biol.">
        <title>The Genome of the Foraminiferan Reticulomyxa filosa.</title>
        <authorList>
            <person name="Glockner G."/>
            <person name="Hulsmann N."/>
            <person name="Schleicher M."/>
            <person name="Noegel A.A."/>
            <person name="Eichinger L."/>
            <person name="Gallinger C."/>
            <person name="Pawlowski J."/>
            <person name="Sierra R."/>
            <person name="Euteneuer U."/>
            <person name="Pillet L."/>
            <person name="Moustafa A."/>
            <person name="Platzer M."/>
            <person name="Groth M."/>
            <person name="Szafranski K."/>
            <person name="Schliwa M."/>
        </authorList>
    </citation>
    <scope>NUCLEOTIDE SEQUENCE [LARGE SCALE GENOMIC DNA]</scope>
</reference>
<protein>
    <recommendedName>
        <fullName evidence="2">TLDc domain-containing protein</fullName>
    </recommendedName>
</protein>
<dbReference type="Pfam" id="PF07534">
    <property type="entry name" value="TLD"/>
    <property type="match status" value="1"/>
</dbReference>
<evidence type="ECO:0000256" key="1">
    <source>
        <dbReference type="SAM" id="Coils"/>
    </source>
</evidence>
<dbReference type="InterPro" id="IPR006571">
    <property type="entry name" value="TLDc_dom"/>
</dbReference>
<feature type="non-terminal residue" evidence="3">
    <location>
        <position position="422"/>
    </location>
</feature>
<feature type="coiled-coil region" evidence="1">
    <location>
        <begin position="52"/>
        <end position="111"/>
    </location>
</feature>
<dbReference type="EMBL" id="ASPP01024094">
    <property type="protein sequence ID" value="ETO09384.1"/>
    <property type="molecule type" value="Genomic_DNA"/>
</dbReference>
<dbReference type="AlphaFoldDB" id="X6M664"/>
<dbReference type="Proteomes" id="UP000023152">
    <property type="component" value="Unassembled WGS sequence"/>
</dbReference>
<evidence type="ECO:0000259" key="2">
    <source>
        <dbReference type="PROSITE" id="PS51886"/>
    </source>
</evidence>
<keyword evidence="1" id="KW-0175">Coiled coil</keyword>
<sequence length="422" mass="48926">MNREDMLKALRKIPQSCVYEEHQAKIRGKSGGHMVILHPNEHEKINKIYEKYKEISKVIEDVQMEITELEENGKKAKDKVMTCCKSIKSSIETYEQQMMEKIESYKNMKKQILTDHLNHLHTIEQLFKVKNEEINHCINDSDININDRKLKLQQLLDDSSVQTISWNNHGKQVDTVIDIDSFDSLFDSVKHLFQQYMVIHERGIIKMDQVQLIDSNNEKPLIHVQWNVDNICDMWRHACCTYQLEVEPTQMKNKDVNIQGWKVIAQIKGEKDKHNGSIQYGDEKENSLEWGNTYSLRMRICGCDGISYSHYSDIATLETNTFDSIIIEKKENIQSKLLLLYRGSRDGFASKDFHSKCDGKGPTVTVVLSDKYSHVFGGYTSLPWTSEAGWKSDATAFLYLLRSGKGDKPEKWVINTNYENQA</sequence>
<gene>
    <name evidence="3" type="ORF">RFI_27994</name>
</gene>
<keyword evidence="4" id="KW-1185">Reference proteome</keyword>
<dbReference type="OrthoDB" id="10001977at2759"/>
<proteinExistence type="predicted"/>
<organism evidence="3 4">
    <name type="scientific">Reticulomyxa filosa</name>
    <dbReference type="NCBI Taxonomy" id="46433"/>
    <lineage>
        <taxon>Eukaryota</taxon>
        <taxon>Sar</taxon>
        <taxon>Rhizaria</taxon>
        <taxon>Retaria</taxon>
        <taxon>Foraminifera</taxon>
        <taxon>Monothalamids</taxon>
        <taxon>Reticulomyxidae</taxon>
        <taxon>Reticulomyxa</taxon>
    </lineage>
</organism>